<evidence type="ECO:0008006" key="6">
    <source>
        <dbReference type="Google" id="ProtNLM"/>
    </source>
</evidence>
<protein>
    <recommendedName>
        <fullName evidence="6">DUF4595 domain-containing protein</fullName>
    </recommendedName>
</protein>
<sequence length="258" mass="28472">MKKILCLFGALSLLLTSCSSDDSSESTDAVLLPKKITETEVIEGQSGSYTYTLTYDGNKLKELAGSDASRSVYTYTGDLITKVEKYASSVLQSTDVYAYEGTKLVSKISTWEANKSTQEKLTFVYNANGTVNVNQSQIINKQEIKYDTTTLYTLVNGNMVSSELIDGVLMEKITSTYDNKKSPFINITGLKALLDLDSDFDFYSANNTVKNVTTTYGSDGKVTKTATVETTNKYNSSNYVTEYFSGDTKNSFKLEIAY</sequence>
<keyword evidence="5" id="KW-1185">Reference proteome</keyword>
<dbReference type="EMBL" id="WKKG01000001">
    <property type="protein sequence ID" value="MRX67073.1"/>
    <property type="molecule type" value="Genomic_DNA"/>
</dbReference>
<dbReference type="EMBL" id="FXTA01000002">
    <property type="protein sequence ID" value="SMO63814.1"/>
    <property type="molecule type" value="Genomic_DNA"/>
</dbReference>
<dbReference type="OrthoDB" id="1444189at2"/>
<accession>A0A521CWK6</accession>
<keyword evidence="1" id="KW-0732">Signal</keyword>
<dbReference type="RefSeq" id="WP_142450631.1">
    <property type="nucleotide sequence ID" value="NZ_FXTA01000002.1"/>
</dbReference>
<evidence type="ECO:0000256" key="1">
    <source>
        <dbReference type="SAM" id="SignalP"/>
    </source>
</evidence>
<reference evidence="2 5" key="2">
    <citation type="submission" date="2019-11" db="EMBL/GenBank/DDBJ databases">
        <title>Flavobacterium resistens genome.</title>
        <authorList>
            <person name="Wilson V.M."/>
            <person name="Newman J.D."/>
        </authorList>
    </citation>
    <scope>NUCLEOTIDE SEQUENCE [LARGE SCALE GENOMIC DNA]</scope>
    <source>
        <strain evidence="2 5">DSM 19382</strain>
    </source>
</reference>
<gene>
    <name evidence="2" type="ORF">GJU42_03755</name>
    <name evidence="3" type="ORF">SAMN06265349_1021007</name>
</gene>
<feature type="chain" id="PRO_5043205742" description="DUF4595 domain-containing protein" evidence="1">
    <location>
        <begin position="22"/>
        <end position="258"/>
    </location>
</feature>
<evidence type="ECO:0000313" key="3">
    <source>
        <dbReference type="EMBL" id="SMO63814.1"/>
    </source>
</evidence>
<reference evidence="3 4" key="1">
    <citation type="submission" date="2017-05" db="EMBL/GenBank/DDBJ databases">
        <authorList>
            <person name="Varghese N."/>
            <person name="Submissions S."/>
        </authorList>
    </citation>
    <scope>NUCLEOTIDE SEQUENCE [LARGE SCALE GENOMIC DNA]</scope>
    <source>
        <strain evidence="3 4">DSM 19382</strain>
    </source>
</reference>
<dbReference type="AlphaFoldDB" id="A0A521CWK6"/>
<dbReference type="Proteomes" id="UP000468990">
    <property type="component" value="Unassembled WGS sequence"/>
</dbReference>
<feature type="signal peptide" evidence="1">
    <location>
        <begin position="1"/>
        <end position="21"/>
    </location>
</feature>
<dbReference type="Proteomes" id="UP000317289">
    <property type="component" value="Unassembled WGS sequence"/>
</dbReference>
<evidence type="ECO:0000313" key="2">
    <source>
        <dbReference type="EMBL" id="MRX67073.1"/>
    </source>
</evidence>
<dbReference type="PROSITE" id="PS51257">
    <property type="entry name" value="PROKAR_LIPOPROTEIN"/>
    <property type="match status" value="1"/>
</dbReference>
<name>A0A521CWK6_9FLAO</name>
<organism evidence="3 4">
    <name type="scientific">Flavobacterium resistens</name>
    <dbReference type="NCBI Taxonomy" id="443612"/>
    <lineage>
        <taxon>Bacteria</taxon>
        <taxon>Pseudomonadati</taxon>
        <taxon>Bacteroidota</taxon>
        <taxon>Flavobacteriia</taxon>
        <taxon>Flavobacteriales</taxon>
        <taxon>Flavobacteriaceae</taxon>
        <taxon>Flavobacterium</taxon>
    </lineage>
</organism>
<evidence type="ECO:0000313" key="4">
    <source>
        <dbReference type="Proteomes" id="UP000317289"/>
    </source>
</evidence>
<evidence type="ECO:0000313" key="5">
    <source>
        <dbReference type="Proteomes" id="UP000468990"/>
    </source>
</evidence>
<proteinExistence type="predicted"/>